<dbReference type="InterPro" id="IPR004038">
    <property type="entry name" value="Ribosomal_eL8/eL30/eS12/Gad45"/>
</dbReference>
<dbReference type="HOGENOM" id="CLU_130502_1_1_2"/>
<dbReference type="KEGG" id="mpi:Mpet_1733"/>
<dbReference type="GO" id="GO:1990904">
    <property type="term" value="C:ribonucleoprotein complex"/>
    <property type="evidence" value="ECO:0007669"/>
    <property type="project" value="UniProtKB-KW"/>
</dbReference>
<dbReference type="GO" id="GO:0005840">
    <property type="term" value="C:ribosome"/>
    <property type="evidence" value="ECO:0007669"/>
    <property type="project" value="UniProtKB-KW"/>
</dbReference>
<sequence length="95" mass="10520">MDFETSLRRAIKSGKVIFGQNETKNSVESGNSKMVIIAGNCPEEFRNYLSEKDIFVYKSNDSSFQLGKTSGNPFMVSALSIEDAGESDILTLKKE</sequence>
<evidence type="ECO:0000259" key="3">
    <source>
        <dbReference type="Pfam" id="PF01248"/>
    </source>
</evidence>
<protein>
    <submittedName>
        <fullName evidence="4">Ribosomal protein L7Ae/L30e/S12e/Gadd45</fullName>
    </submittedName>
</protein>
<dbReference type="InterPro" id="IPR039109">
    <property type="entry name" value="Ribosomal_eL30-like"/>
</dbReference>
<keyword evidence="5" id="KW-1185">Reference proteome</keyword>
<dbReference type="PANTHER" id="PTHR11449">
    <property type="entry name" value="RIBOSOMAL PROTEIN L30"/>
    <property type="match status" value="1"/>
</dbReference>
<dbReference type="AlphaFoldDB" id="E1RHU8"/>
<proteinExistence type="predicted"/>
<dbReference type="eggNOG" id="arCOG01752">
    <property type="taxonomic scope" value="Archaea"/>
</dbReference>
<name>E1RHU8_METP4</name>
<dbReference type="RefSeq" id="WP_013329663.1">
    <property type="nucleotide sequence ID" value="NC_014507.1"/>
</dbReference>
<dbReference type="InterPro" id="IPR029064">
    <property type="entry name" value="Ribosomal_eL30-like_sf"/>
</dbReference>
<reference evidence="4 5" key="1">
    <citation type="journal article" date="2010" name="Stand. Genomic Sci.">
        <title>Complete genome sequence of Methanoplanus petrolearius type strain (SEBR 4847).</title>
        <authorList>
            <person name="Brambilla E."/>
            <person name="Djao O.D."/>
            <person name="Daligault H."/>
            <person name="Lapidus A."/>
            <person name="Lucas S."/>
            <person name="Hammon N."/>
            <person name="Nolan M."/>
            <person name="Tice H."/>
            <person name="Cheng J.F."/>
            <person name="Han C."/>
            <person name="Tapia R."/>
            <person name="Goodwin L."/>
            <person name="Pitluck S."/>
            <person name="Liolios K."/>
            <person name="Ivanova N."/>
            <person name="Mavromatis K."/>
            <person name="Mikhailova N."/>
            <person name="Pati A."/>
            <person name="Chen A."/>
            <person name="Palaniappan K."/>
            <person name="Land M."/>
            <person name="Hauser L."/>
            <person name="Chang Y.J."/>
            <person name="Jeffries C.D."/>
            <person name="Rohde M."/>
            <person name="Spring S."/>
            <person name="Sikorski J."/>
            <person name="Goker M."/>
            <person name="Woyke T."/>
            <person name="Bristow J."/>
            <person name="Eisen J.A."/>
            <person name="Markowitz V."/>
            <person name="Hugenholtz P."/>
            <person name="Kyrpides N.C."/>
            <person name="Klenk H.P."/>
        </authorList>
    </citation>
    <scope>NUCLEOTIDE SEQUENCE [LARGE SCALE GENOMIC DNA]</scope>
    <source>
        <strain evidence="5">DSM 11571 / OCM 486 / SEBR 4847</strain>
    </source>
</reference>
<gene>
    <name evidence="4" type="ordered locus">Mpet_1733</name>
</gene>
<keyword evidence="2" id="KW-0687">Ribonucleoprotein</keyword>
<dbReference type="EMBL" id="CP002117">
    <property type="protein sequence ID" value="ADN36486.1"/>
    <property type="molecule type" value="Genomic_DNA"/>
</dbReference>
<dbReference type="STRING" id="679926.Mpet_1733"/>
<evidence type="ECO:0000313" key="4">
    <source>
        <dbReference type="EMBL" id="ADN36486.1"/>
    </source>
</evidence>
<keyword evidence="1 4" id="KW-0689">Ribosomal protein</keyword>
<organism evidence="4 5">
    <name type="scientific">Methanolacinia petrolearia (strain DSM 11571 / OCM 486 / SEBR 4847)</name>
    <name type="common">Methanoplanus petrolearius</name>
    <dbReference type="NCBI Taxonomy" id="679926"/>
    <lineage>
        <taxon>Archaea</taxon>
        <taxon>Methanobacteriati</taxon>
        <taxon>Methanobacteriota</taxon>
        <taxon>Stenosarchaea group</taxon>
        <taxon>Methanomicrobia</taxon>
        <taxon>Methanomicrobiales</taxon>
        <taxon>Methanomicrobiaceae</taxon>
        <taxon>Methanolacinia</taxon>
    </lineage>
</organism>
<dbReference type="GO" id="GO:0003723">
    <property type="term" value="F:RNA binding"/>
    <property type="evidence" value="ECO:0007669"/>
    <property type="project" value="InterPro"/>
</dbReference>
<feature type="domain" description="Ribosomal protein eL8/eL30/eS12/Gadd45" evidence="3">
    <location>
        <begin position="3"/>
        <end position="90"/>
    </location>
</feature>
<evidence type="ECO:0000256" key="2">
    <source>
        <dbReference type="ARBA" id="ARBA00023274"/>
    </source>
</evidence>
<dbReference type="OrthoDB" id="10759at2157"/>
<dbReference type="SUPFAM" id="SSF55315">
    <property type="entry name" value="L30e-like"/>
    <property type="match status" value="1"/>
</dbReference>
<evidence type="ECO:0000256" key="1">
    <source>
        <dbReference type="ARBA" id="ARBA00022980"/>
    </source>
</evidence>
<dbReference type="Proteomes" id="UP000006565">
    <property type="component" value="Chromosome"/>
</dbReference>
<dbReference type="Pfam" id="PF01248">
    <property type="entry name" value="Ribosomal_L7Ae"/>
    <property type="match status" value="1"/>
</dbReference>
<dbReference type="Gene3D" id="3.30.1330.30">
    <property type="match status" value="1"/>
</dbReference>
<dbReference type="GeneID" id="9744206"/>
<evidence type="ECO:0000313" key="5">
    <source>
        <dbReference type="Proteomes" id="UP000006565"/>
    </source>
</evidence>
<dbReference type="NCBIfam" id="NF002172">
    <property type="entry name" value="PRK01018.1"/>
    <property type="match status" value="1"/>
</dbReference>
<accession>E1RHU8</accession>